<keyword evidence="4 5" id="KW-0472">Membrane</keyword>
<accession>A0A382KZ02</accession>
<feature type="transmembrane region" description="Helical" evidence="5">
    <location>
        <begin position="194"/>
        <end position="214"/>
    </location>
</feature>
<dbReference type="GO" id="GO:0045454">
    <property type="term" value="P:cell redox homeostasis"/>
    <property type="evidence" value="ECO:0007669"/>
    <property type="project" value="TreeGrafter"/>
</dbReference>
<dbReference type="GO" id="GO:0017004">
    <property type="term" value="P:cytochrome complex assembly"/>
    <property type="evidence" value="ECO:0007669"/>
    <property type="project" value="InterPro"/>
</dbReference>
<keyword evidence="2 5" id="KW-0812">Transmembrane</keyword>
<keyword evidence="3 5" id="KW-1133">Transmembrane helix</keyword>
<dbReference type="PANTHER" id="PTHR32234:SF3">
    <property type="entry name" value="SUPPRESSION OF COPPER SENSITIVITY PROTEIN"/>
    <property type="match status" value="1"/>
</dbReference>
<evidence type="ECO:0000256" key="5">
    <source>
        <dbReference type="SAM" id="Phobius"/>
    </source>
</evidence>
<feature type="non-terminal residue" evidence="7">
    <location>
        <position position="1"/>
    </location>
</feature>
<feature type="transmembrane region" description="Helical" evidence="5">
    <location>
        <begin position="348"/>
        <end position="367"/>
    </location>
</feature>
<sequence length="409" mass="45587">LVCKDVCIPEEAEIFGNLFEFSNEDILRSQKLINIWMEKVPKGFQDRISAKISDGTFQLNWKSESAAKEVYFYPEQEGLISYNAKQFYKFTNKESTLFVDRPDRNKVNYDNISGILEISDGTEKKYFALNSSVEKVSFINADKTLEPTLILIVLMAFVGGLILNFMPCVFPVIALKVLSFIKESGEKGAWKHGIAFTFGVEVTMLILFFATFTAQNLGKSVGWGWQLQSSAVSSFLALLFFVIGLVLFFRIEFGANFTKLGNFGIASKGYTNSVLLGLLTVIVATPCTGPYMGAAIGWGLVQPPLISMLVFIFLGFGVAFPTLLLSLVPSAMNVLPKPGRWMDIFNRFMSIPMFLTSLWLAWVAFNQTGMESLSILLLSFFVLLACVIVIKYIGRKSIISLASIIIFLN</sequence>
<feature type="transmembrane region" description="Helical" evidence="5">
    <location>
        <begin position="234"/>
        <end position="253"/>
    </location>
</feature>
<protein>
    <recommendedName>
        <fullName evidence="6">Cytochrome C biogenesis protein transmembrane domain-containing protein</fullName>
    </recommendedName>
</protein>
<dbReference type="PANTHER" id="PTHR32234">
    <property type="entry name" value="THIOL:DISULFIDE INTERCHANGE PROTEIN DSBD"/>
    <property type="match status" value="1"/>
</dbReference>
<evidence type="ECO:0000259" key="6">
    <source>
        <dbReference type="Pfam" id="PF02683"/>
    </source>
</evidence>
<feature type="transmembrane region" description="Helical" evidence="5">
    <location>
        <begin position="373"/>
        <end position="393"/>
    </location>
</feature>
<proteinExistence type="predicted"/>
<name>A0A382KZ02_9ZZZZ</name>
<evidence type="ECO:0000256" key="2">
    <source>
        <dbReference type="ARBA" id="ARBA00022692"/>
    </source>
</evidence>
<feature type="transmembrane region" description="Helical" evidence="5">
    <location>
        <begin position="149"/>
        <end position="173"/>
    </location>
</feature>
<evidence type="ECO:0000256" key="3">
    <source>
        <dbReference type="ARBA" id="ARBA00022989"/>
    </source>
</evidence>
<evidence type="ECO:0000313" key="7">
    <source>
        <dbReference type="EMBL" id="SVC29690.1"/>
    </source>
</evidence>
<evidence type="ECO:0000256" key="4">
    <source>
        <dbReference type="ARBA" id="ARBA00023136"/>
    </source>
</evidence>
<dbReference type="GO" id="GO:0016020">
    <property type="term" value="C:membrane"/>
    <property type="evidence" value="ECO:0007669"/>
    <property type="project" value="UniProtKB-SubCell"/>
</dbReference>
<dbReference type="Pfam" id="PF02683">
    <property type="entry name" value="DsbD_TM"/>
    <property type="match status" value="1"/>
</dbReference>
<gene>
    <name evidence="7" type="ORF">METZ01_LOCUS282544</name>
</gene>
<dbReference type="AlphaFoldDB" id="A0A382KZ02"/>
<feature type="domain" description="Cytochrome C biogenesis protein transmembrane" evidence="6">
    <location>
        <begin position="151"/>
        <end position="361"/>
    </location>
</feature>
<reference evidence="7" key="1">
    <citation type="submission" date="2018-05" db="EMBL/GenBank/DDBJ databases">
        <authorList>
            <person name="Lanie J.A."/>
            <person name="Ng W.-L."/>
            <person name="Kazmierczak K.M."/>
            <person name="Andrzejewski T.M."/>
            <person name="Davidsen T.M."/>
            <person name="Wayne K.J."/>
            <person name="Tettelin H."/>
            <person name="Glass J.I."/>
            <person name="Rusch D."/>
            <person name="Podicherti R."/>
            <person name="Tsui H.-C.T."/>
            <person name="Winkler M.E."/>
        </authorList>
    </citation>
    <scope>NUCLEOTIDE SEQUENCE</scope>
</reference>
<dbReference type="InterPro" id="IPR003834">
    <property type="entry name" value="Cyt_c_assmbl_TM_dom"/>
</dbReference>
<organism evidence="7">
    <name type="scientific">marine metagenome</name>
    <dbReference type="NCBI Taxonomy" id="408172"/>
    <lineage>
        <taxon>unclassified sequences</taxon>
        <taxon>metagenomes</taxon>
        <taxon>ecological metagenomes</taxon>
    </lineage>
</organism>
<feature type="transmembrane region" description="Helical" evidence="5">
    <location>
        <begin position="306"/>
        <end position="328"/>
    </location>
</feature>
<dbReference type="EMBL" id="UINC01083718">
    <property type="protein sequence ID" value="SVC29690.1"/>
    <property type="molecule type" value="Genomic_DNA"/>
</dbReference>
<feature type="transmembrane region" description="Helical" evidence="5">
    <location>
        <begin position="274"/>
        <end position="300"/>
    </location>
</feature>
<comment type="subcellular location">
    <subcellularLocation>
        <location evidence="1">Membrane</location>
        <topology evidence="1">Multi-pass membrane protein</topology>
    </subcellularLocation>
</comment>
<feature type="non-terminal residue" evidence="7">
    <location>
        <position position="409"/>
    </location>
</feature>
<evidence type="ECO:0000256" key="1">
    <source>
        <dbReference type="ARBA" id="ARBA00004141"/>
    </source>
</evidence>
<dbReference type="GO" id="GO:0015035">
    <property type="term" value="F:protein-disulfide reductase activity"/>
    <property type="evidence" value="ECO:0007669"/>
    <property type="project" value="TreeGrafter"/>
</dbReference>